<dbReference type="AlphaFoldDB" id="A0A515D860"/>
<dbReference type="KEGG" id="rhf:EUB48_04235"/>
<dbReference type="OrthoDB" id="8525674at2"/>
<dbReference type="GO" id="GO:0016787">
    <property type="term" value="F:hydrolase activity"/>
    <property type="evidence" value="ECO:0007669"/>
    <property type="project" value="UniProtKB-KW"/>
</dbReference>
<feature type="domain" description="Serine aminopeptidase S33" evidence="1">
    <location>
        <begin position="38"/>
        <end position="145"/>
    </location>
</feature>
<keyword evidence="2" id="KW-0378">Hydrolase</keyword>
<dbReference type="Proteomes" id="UP000316798">
    <property type="component" value="Chromosome"/>
</dbReference>
<dbReference type="EMBL" id="CP035503">
    <property type="protein sequence ID" value="QDL36594.1"/>
    <property type="molecule type" value="Genomic_DNA"/>
</dbReference>
<sequence length="294" mass="31300">MPDQPQAFFLPAGAAQTTPNNQRFCIFYPAEVGPGSGAARGLVLYIHPFAEEMNKARRMAALQARALAQAGYAVLQIDLLGCGDSSGDFGDASWQDWVNDVLQGCRWLRQRSKAPSADTGQVPLWLWGLRAGCLLAVEAARQLGEPCNFLFWQPPATGKPLLQQFLRLKVAGDMLGGEGKGIMAGMRQQLNSGASVEVAGYLLSPGIATGLEQASLQPPAYPAAAQRLEWLELSTREDAGLSPVSAQAISQWEQAGYTARSQIVSGPAFWQTTEIEDAPALIAATMAALSGLPA</sequence>
<evidence type="ECO:0000259" key="1">
    <source>
        <dbReference type="Pfam" id="PF12146"/>
    </source>
</evidence>
<dbReference type="Pfam" id="PF12146">
    <property type="entry name" value="Hydrolase_4"/>
    <property type="match status" value="1"/>
</dbReference>
<proteinExistence type="predicted"/>
<gene>
    <name evidence="2" type="ORF">EUB48_04235</name>
</gene>
<keyword evidence="3" id="KW-1185">Reference proteome</keyword>
<dbReference type="InterPro" id="IPR022742">
    <property type="entry name" value="Hydrolase_4"/>
</dbReference>
<dbReference type="InterPro" id="IPR029058">
    <property type="entry name" value="AB_hydrolase_fold"/>
</dbReference>
<dbReference type="InterPro" id="IPR017532">
    <property type="entry name" value="Hydrolase-2_PEP"/>
</dbReference>
<dbReference type="NCBIfam" id="TIGR03101">
    <property type="entry name" value="hydr2_PEP"/>
    <property type="match status" value="1"/>
</dbReference>
<accession>A0A515D860</accession>
<name>A0A515D860_9BURK</name>
<dbReference type="RefSeq" id="WP_142817761.1">
    <property type="nucleotide sequence ID" value="NZ_CP035503.1"/>
</dbReference>
<evidence type="ECO:0000313" key="3">
    <source>
        <dbReference type="Proteomes" id="UP000316798"/>
    </source>
</evidence>
<dbReference type="Gene3D" id="3.40.50.1820">
    <property type="entry name" value="alpha/beta hydrolase"/>
    <property type="match status" value="1"/>
</dbReference>
<protein>
    <submittedName>
        <fullName evidence="2">Hydrolase 2, exosortase A system-associated</fullName>
    </submittedName>
</protein>
<evidence type="ECO:0000313" key="2">
    <source>
        <dbReference type="EMBL" id="QDL36594.1"/>
    </source>
</evidence>
<organism evidence="2 3">
    <name type="scientific">Rhodoferax sediminis</name>
    <dbReference type="NCBI Taxonomy" id="2509614"/>
    <lineage>
        <taxon>Bacteria</taxon>
        <taxon>Pseudomonadati</taxon>
        <taxon>Pseudomonadota</taxon>
        <taxon>Betaproteobacteria</taxon>
        <taxon>Burkholderiales</taxon>
        <taxon>Comamonadaceae</taxon>
        <taxon>Rhodoferax</taxon>
    </lineage>
</organism>
<dbReference type="SUPFAM" id="SSF53474">
    <property type="entry name" value="alpha/beta-Hydrolases"/>
    <property type="match status" value="1"/>
</dbReference>
<reference evidence="2 3" key="1">
    <citation type="submission" date="2019-01" db="EMBL/GenBank/DDBJ databases">
        <title>Genomic insights into a novel species Rhodoferax sp.</title>
        <authorList>
            <person name="Jin L."/>
        </authorList>
    </citation>
    <scope>NUCLEOTIDE SEQUENCE [LARGE SCALE GENOMIC DNA]</scope>
    <source>
        <strain evidence="2 3">CHu59-6-5</strain>
    </source>
</reference>